<dbReference type="Proteomes" id="UP000886998">
    <property type="component" value="Unassembled WGS sequence"/>
</dbReference>
<evidence type="ECO:0000313" key="2">
    <source>
        <dbReference type="Proteomes" id="UP000886998"/>
    </source>
</evidence>
<reference evidence="1" key="1">
    <citation type="submission" date="2020-08" db="EMBL/GenBank/DDBJ databases">
        <title>Multicomponent nature underlies the extraordinary mechanical properties of spider dragline silk.</title>
        <authorList>
            <person name="Kono N."/>
            <person name="Nakamura H."/>
            <person name="Mori M."/>
            <person name="Yoshida Y."/>
            <person name="Ohtoshi R."/>
            <person name="Malay A.D."/>
            <person name="Moran D.A.P."/>
            <person name="Tomita M."/>
            <person name="Numata K."/>
            <person name="Arakawa K."/>
        </authorList>
    </citation>
    <scope>NUCLEOTIDE SEQUENCE</scope>
</reference>
<dbReference type="EMBL" id="BMAV01014630">
    <property type="protein sequence ID" value="GFY63152.1"/>
    <property type="molecule type" value="Genomic_DNA"/>
</dbReference>
<protein>
    <submittedName>
        <fullName evidence="1">Uncharacterized protein</fullName>
    </submittedName>
</protein>
<sequence>MSIKFWPSLELIAHARLAQGILYIFGLEDLKHTFPSTEHIQTISKKISELVLPTYCATFSRLTAARRNTQDSVIVHLPPELQKQLRGIVTAMDLEIKKMVQKPYIYCARELS</sequence>
<accession>A0A8X6Y2H4</accession>
<organism evidence="1 2">
    <name type="scientific">Trichonephila inaurata madagascariensis</name>
    <dbReference type="NCBI Taxonomy" id="2747483"/>
    <lineage>
        <taxon>Eukaryota</taxon>
        <taxon>Metazoa</taxon>
        <taxon>Ecdysozoa</taxon>
        <taxon>Arthropoda</taxon>
        <taxon>Chelicerata</taxon>
        <taxon>Arachnida</taxon>
        <taxon>Araneae</taxon>
        <taxon>Araneomorphae</taxon>
        <taxon>Entelegynae</taxon>
        <taxon>Araneoidea</taxon>
        <taxon>Nephilidae</taxon>
        <taxon>Trichonephila</taxon>
        <taxon>Trichonephila inaurata</taxon>
    </lineage>
</organism>
<proteinExistence type="predicted"/>
<dbReference type="AlphaFoldDB" id="A0A8X6Y2H4"/>
<evidence type="ECO:0000313" key="1">
    <source>
        <dbReference type="EMBL" id="GFY63152.1"/>
    </source>
</evidence>
<name>A0A8X6Y2H4_9ARAC</name>
<gene>
    <name evidence="1" type="primary">NCL1_51964</name>
    <name evidence="1" type="ORF">TNIN_206881</name>
</gene>
<keyword evidence="2" id="KW-1185">Reference proteome</keyword>
<comment type="caution">
    <text evidence="1">The sequence shown here is derived from an EMBL/GenBank/DDBJ whole genome shotgun (WGS) entry which is preliminary data.</text>
</comment>